<evidence type="ECO:0000313" key="3">
    <source>
        <dbReference type="Proteomes" id="UP000626109"/>
    </source>
</evidence>
<dbReference type="Proteomes" id="UP000626109">
    <property type="component" value="Unassembled WGS sequence"/>
</dbReference>
<sequence>MSLWNGFRGLGRLPLVCREASRLEHRLPCSGLGSSSRCLRPILAQLERRQPFTNWWHRWVDGKNPDSPNGAAVARFLREEGVNPYMVPRDELEDFRKHYLTQLNWFAKAEGEAREAEAWGILKEKKGHVLVKWQSLYKQPEETVE</sequence>
<comment type="caution">
    <text evidence="2">The sequence shown here is derived from an EMBL/GenBank/DDBJ whole genome shotgun (WGS) entry which is preliminary data.</text>
</comment>
<gene>
    <name evidence="1" type="ORF">PGLA1383_LOCUS28904</name>
    <name evidence="2" type="ORF">PGLA2088_LOCUS29725</name>
</gene>
<evidence type="ECO:0000313" key="4">
    <source>
        <dbReference type="Proteomes" id="UP000654075"/>
    </source>
</evidence>
<evidence type="ECO:0000313" key="1">
    <source>
        <dbReference type="EMBL" id="CAE8611094.1"/>
    </source>
</evidence>
<organism evidence="2 3">
    <name type="scientific">Polarella glacialis</name>
    <name type="common">Dinoflagellate</name>
    <dbReference type="NCBI Taxonomy" id="89957"/>
    <lineage>
        <taxon>Eukaryota</taxon>
        <taxon>Sar</taxon>
        <taxon>Alveolata</taxon>
        <taxon>Dinophyceae</taxon>
        <taxon>Suessiales</taxon>
        <taxon>Suessiaceae</taxon>
        <taxon>Polarella</taxon>
    </lineage>
</organism>
<dbReference type="EMBL" id="CAJNNW010028457">
    <property type="protein sequence ID" value="CAE8696182.1"/>
    <property type="molecule type" value="Genomic_DNA"/>
</dbReference>
<accession>A0A813K9I7</accession>
<dbReference type="OrthoDB" id="10510873at2759"/>
<dbReference type="EMBL" id="CAJNNV010024908">
    <property type="protein sequence ID" value="CAE8611094.1"/>
    <property type="molecule type" value="Genomic_DNA"/>
</dbReference>
<name>A0A813K9I7_POLGL</name>
<protein>
    <submittedName>
        <fullName evidence="2">Uncharacterized protein</fullName>
    </submittedName>
</protein>
<dbReference type="Proteomes" id="UP000654075">
    <property type="component" value="Unassembled WGS sequence"/>
</dbReference>
<dbReference type="AlphaFoldDB" id="A0A813K9I7"/>
<keyword evidence="4" id="KW-1185">Reference proteome</keyword>
<evidence type="ECO:0000313" key="2">
    <source>
        <dbReference type="EMBL" id="CAE8696182.1"/>
    </source>
</evidence>
<reference evidence="2" key="1">
    <citation type="submission" date="2021-02" db="EMBL/GenBank/DDBJ databases">
        <authorList>
            <person name="Dougan E. K."/>
            <person name="Rhodes N."/>
            <person name="Thang M."/>
            <person name="Chan C."/>
        </authorList>
    </citation>
    <scope>NUCLEOTIDE SEQUENCE</scope>
</reference>
<proteinExistence type="predicted"/>